<dbReference type="AlphaFoldDB" id="A0A4Y8DBT6"/>
<organism evidence="1 2">
    <name type="scientific">Botryotinia calthae</name>
    <dbReference type="NCBI Taxonomy" id="38488"/>
    <lineage>
        <taxon>Eukaryota</taxon>
        <taxon>Fungi</taxon>
        <taxon>Dikarya</taxon>
        <taxon>Ascomycota</taxon>
        <taxon>Pezizomycotina</taxon>
        <taxon>Leotiomycetes</taxon>
        <taxon>Helotiales</taxon>
        <taxon>Sclerotiniaceae</taxon>
        <taxon>Botryotinia</taxon>
    </lineage>
</organism>
<comment type="caution">
    <text evidence="1">The sequence shown here is derived from an EMBL/GenBank/DDBJ whole genome shotgun (WGS) entry which is preliminary data.</text>
</comment>
<evidence type="ECO:0000313" key="1">
    <source>
        <dbReference type="EMBL" id="TEY78703.1"/>
    </source>
</evidence>
<proteinExistence type="predicted"/>
<sequence>MSSYPRIDRTLQLVNFRAYYEVVDCDILRPSYPLEWLHQLEKNKLIPEIIAVIDEDQYSQLQKGWKKEEEFSGKKGDGGVSSGSEYPLDRALVSSPKMEEYRI</sequence>
<reference evidence="1 2" key="1">
    <citation type="submission" date="2017-11" db="EMBL/GenBank/DDBJ databases">
        <title>Comparative genomics of Botrytis spp.</title>
        <authorList>
            <person name="Valero-Jimenez C.A."/>
            <person name="Tapia P."/>
            <person name="Veloso J."/>
            <person name="Silva-Moreno E."/>
            <person name="Staats M."/>
            <person name="Valdes J.H."/>
            <person name="Van Kan J.A.L."/>
        </authorList>
    </citation>
    <scope>NUCLEOTIDE SEQUENCE [LARGE SCALE GENOMIC DNA]</scope>
    <source>
        <strain evidence="1 2">MUCL2830</strain>
    </source>
</reference>
<accession>A0A4Y8DBT6</accession>
<dbReference type="EMBL" id="PHWZ01000046">
    <property type="protein sequence ID" value="TEY78703.1"/>
    <property type="molecule type" value="Genomic_DNA"/>
</dbReference>
<gene>
    <name evidence="1" type="ORF">BOTCAL_0046g00240</name>
</gene>
<evidence type="ECO:0000313" key="2">
    <source>
        <dbReference type="Proteomes" id="UP000297299"/>
    </source>
</evidence>
<name>A0A4Y8DBT6_9HELO</name>
<protein>
    <submittedName>
        <fullName evidence="1">Uncharacterized protein</fullName>
    </submittedName>
</protein>
<keyword evidence="2" id="KW-1185">Reference proteome</keyword>
<dbReference type="Proteomes" id="UP000297299">
    <property type="component" value="Unassembled WGS sequence"/>
</dbReference>